<reference evidence="2" key="1">
    <citation type="journal article" date="2019" name="Int. J. Syst. Evol. Microbiol.">
        <title>The Global Catalogue of Microorganisms (GCM) 10K type strain sequencing project: providing services to taxonomists for standard genome sequencing and annotation.</title>
        <authorList>
            <consortium name="The Broad Institute Genomics Platform"/>
            <consortium name="The Broad Institute Genome Sequencing Center for Infectious Disease"/>
            <person name="Wu L."/>
            <person name="Ma J."/>
        </authorList>
    </citation>
    <scope>NUCLEOTIDE SEQUENCE [LARGE SCALE GENOMIC DNA]</scope>
    <source>
        <strain evidence="2">JCM 3146</strain>
    </source>
</reference>
<dbReference type="RefSeq" id="WP_252801519.1">
    <property type="nucleotide sequence ID" value="NZ_BAAABM010000037.1"/>
</dbReference>
<gene>
    <name evidence="1" type="ORF">GCM10010151_42920</name>
</gene>
<sequence>MTNTNPNTKFHVAILGGVDYKPEQQTPQRFVSVSPIGGANVDFSGIDQDVTVVKVSLVGGVRLTVPADVNVETIGFGVPGLLGRRRFRGTGGPDAPTVRVHRYGIFGGVRIVRNG</sequence>
<evidence type="ECO:0008006" key="3">
    <source>
        <dbReference type="Google" id="ProtNLM"/>
    </source>
</evidence>
<proteinExistence type="predicted"/>
<evidence type="ECO:0000313" key="2">
    <source>
        <dbReference type="Proteomes" id="UP001501822"/>
    </source>
</evidence>
<comment type="caution">
    <text evidence="1">The sequence shown here is derived from an EMBL/GenBank/DDBJ whole genome shotgun (WGS) entry which is preliminary data.</text>
</comment>
<accession>A0ABP3GLC9</accession>
<dbReference type="Proteomes" id="UP001501822">
    <property type="component" value="Unassembled WGS sequence"/>
</dbReference>
<organism evidence="1 2">
    <name type="scientific">Actinoallomurus spadix</name>
    <dbReference type="NCBI Taxonomy" id="79912"/>
    <lineage>
        <taxon>Bacteria</taxon>
        <taxon>Bacillati</taxon>
        <taxon>Actinomycetota</taxon>
        <taxon>Actinomycetes</taxon>
        <taxon>Streptosporangiales</taxon>
        <taxon>Thermomonosporaceae</taxon>
        <taxon>Actinoallomurus</taxon>
    </lineage>
</organism>
<keyword evidence="2" id="KW-1185">Reference proteome</keyword>
<name>A0ABP3GLC9_9ACTN</name>
<evidence type="ECO:0000313" key="1">
    <source>
        <dbReference type="EMBL" id="GAA0348625.1"/>
    </source>
</evidence>
<protein>
    <recommendedName>
        <fullName evidence="3">Cell wall-active antibiotics response LiaF-like C-terminal domain-containing protein</fullName>
    </recommendedName>
</protein>
<dbReference type="EMBL" id="BAAABM010000037">
    <property type="protein sequence ID" value="GAA0348625.1"/>
    <property type="molecule type" value="Genomic_DNA"/>
</dbReference>